<dbReference type="Pfam" id="PF08447">
    <property type="entry name" value="PAS_3"/>
    <property type="match status" value="1"/>
</dbReference>
<feature type="compositionally biased region" description="Polar residues" evidence="3">
    <location>
        <begin position="561"/>
        <end position="580"/>
    </location>
</feature>
<dbReference type="PROSITE" id="PS50111">
    <property type="entry name" value="CHEMOTAXIS_TRANSDUC_2"/>
    <property type="match status" value="1"/>
</dbReference>
<evidence type="ECO:0000256" key="4">
    <source>
        <dbReference type="SAM" id="Phobius"/>
    </source>
</evidence>
<evidence type="ECO:0000256" key="3">
    <source>
        <dbReference type="SAM" id="MobiDB-lite"/>
    </source>
</evidence>
<keyword evidence="2" id="KW-0807">Transducer</keyword>
<dbReference type="InterPro" id="IPR004090">
    <property type="entry name" value="Chemotax_Me-accpt_rcpt"/>
</dbReference>
<dbReference type="InterPro" id="IPR004089">
    <property type="entry name" value="MCPsignal_dom"/>
</dbReference>
<evidence type="ECO:0000313" key="8">
    <source>
        <dbReference type="EMBL" id="GAA0748445.1"/>
    </source>
</evidence>
<evidence type="ECO:0000256" key="2">
    <source>
        <dbReference type="PROSITE-ProRule" id="PRU00284"/>
    </source>
</evidence>
<keyword evidence="4" id="KW-0812">Transmembrane</keyword>
<dbReference type="PANTHER" id="PTHR43531:SF7">
    <property type="entry name" value="AEROTAXIS RECEPTOR"/>
    <property type="match status" value="1"/>
</dbReference>
<dbReference type="PANTHER" id="PTHR43531">
    <property type="entry name" value="PROTEIN ICFG"/>
    <property type="match status" value="1"/>
</dbReference>
<evidence type="ECO:0000313" key="9">
    <source>
        <dbReference type="Proteomes" id="UP001500279"/>
    </source>
</evidence>
<dbReference type="PROSITE" id="PS50112">
    <property type="entry name" value="PAS"/>
    <property type="match status" value="1"/>
</dbReference>
<dbReference type="CDD" id="cd00130">
    <property type="entry name" value="PAS"/>
    <property type="match status" value="1"/>
</dbReference>
<feature type="transmembrane region" description="Helical" evidence="4">
    <location>
        <begin position="194"/>
        <end position="214"/>
    </location>
</feature>
<organism evidence="8 9">
    <name type="scientific">Ideonella azotifigens</name>
    <dbReference type="NCBI Taxonomy" id="513160"/>
    <lineage>
        <taxon>Bacteria</taxon>
        <taxon>Pseudomonadati</taxon>
        <taxon>Pseudomonadota</taxon>
        <taxon>Betaproteobacteria</taxon>
        <taxon>Burkholderiales</taxon>
        <taxon>Sphaerotilaceae</taxon>
        <taxon>Ideonella</taxon>
    </lineage>
</organism>
<accession>A0ABN1JX60</accession>
<dbReference type="SUPFAM" id="SSF58104">
    <property type="entry name" value="Methyl-accepting chemotaxis protein (MCP) signaling domain"/>
    <property type="match status" value="1"/>
</dbReference>
<dbReference type="InterPro" id="IPR013655">
    <property type="entry name" value="PAS_fold_3"/>
</dbReference>
<feature type="domain" description="Methyl-accepting transducer" evidence="5">
    <location>
        <begin position="273"/>
        <end position="502"/>
    </location>
</feature>
<proteinExistence type="inferred from homology"/>
<dbReference type="CDD" id="cd11386">
    <property type="entry name" value="MCP_signal"/>
    <property type="match status" value="1"/>
</dbReference>
<comment type="caution">
    <text evidence="8">The sequence shown here is derived from an EMBL/GenBank/DDBJ whole genome shotgun (WGS) entry which is preliminary data.</text>
</comment>
<dbReference type="InterPro" id="IPR003660">
    <property type="entry name" value="HAMP_dom"/>
</dbReference>
<dbReference type="Gene3D" id="3.30.450.20">
    <property type="entry name" value="PAS domain"/>
    <property type="match status" value="1"/>
</dbReference>
<dbReference type="RefSeq" id="WP_231011326.1">
    <property type="nucleotide sequence ID" value="NZ_BAAAEW010000008.1"/>
</dbReference>
<protein>
    <submittedName>
        <fullName evidence="8">PAS domain-containing methyl-accepting chemotaxis protein</fullName>
    </submittedName>
</protein>
<name>A0ABN1JX60_9BURK</name>
<dbReference type="Gene3D" id="1.10.287.950">
    <property type="entry name" value="Methyl-accepting chemotaxis protein"/>
    <property type="match status" value="1"/>
</dbReference>
<dbReference type="PRINTS" id="PR00260">
    <property type="entry name" value="CHEMTRNSDUCR"/>
</dbReference>
<dbReference type="CDD" id="cd06225">
    <property type="entry name" value="HAMP"/>
    <property type="match status" value="1"/>
</dbReference>
<feature type="domain" description="HAMP" evidence="7">
    <location>
        <begin position="216"/>
        <end position="268"/>
    </location>
</feature>
<evidence type="ECO:0000259" key="7">
    <source>
        <dbReference type="PROSITE" id="PS50885"/>
    </source>
</evidence>
<reference evidence="8 9" key="1">
    <citation type="journal article" date="2019" name="Int. J. Syst. Evol. Microbiol.">
        <title>The Global Catalogue of Microorganisms (GCM) 10K type strain sequencing project: providing services to taxonomists for standard genome sequencing and annotation.</title>
        <authorList>
            <consortium name="The Broad Institute Genomics Platform"/>
            <consortium name="The Broad Institute Genome Sequencing Center for Infectious Disease"/>
            <person name="Wu L."/>
            <person name="Ma J."/>
        </authorList>
    </citation>
    <scope>NUCLEOTIDE SEQUENCE [LARGE SCALE GENOMIC DNA]</scope>
    <source>
        <strain evidence="8 9">JCM 15503</strain>
    </source>
</reference>
<feature type="domain" description="PAS" evidence="6">
    <location>
        <begin position="25"/>
        <end position="60"/>
    </location>
</feature>
<dbReference type="InterPro" id="IPR000014">
    <property type="entry name" value="PAS"/>
</dbReference>
<keyword evidence="4" id="KW-1133">Transmembrane helix</keyword>
<sequence length="580" mass="62082">MRINHPVTQKEYPFPDGETLVSCTDLQGRILYCNAAFITVSGFTREALLGQPHNLIRHPDMPAEAFRDMWATLKSGLPWSAMVKNRRLNGDHYWVMANVTPLLDDKGQPSGYMSVRTQPSRQEIEAAEALYLRMRDDARAAKPQLRLERGQLHDLRPLPRLMRLLHPSLAGRMWLICAAMGAWCLLAGELGQRVGSWGAVAMVLPAVALSGWLLRRMTLEPLERLLGHANRMASCDLTQAFTSNRADEIGTFTRALSQLNVNLMSVVRDARNGVMQIRQDMAVIAEGNQNLSSRTEAQASSLEETASSMEEITSTLRQSTDMAAQATQQAGSARAVAEESRHAVQALASTMHGISEASGKISEIIQVIDSIAFQTNILALNAAVEAARAGEQGRGFAVVAGEVRALAQRSASAAREIRGLIQASVEQVAAGSQQTDNARAAMDKAQAAVDKVHHFIEQISHGMSEQMLGVGQINQAVAEMDTMTQQNAALVEEIAASAGTLHERASEVADSVGVFRLKGQAGTPAAAPAAVALRKVAKAASSTGAAKPIIAQAPGPKAASVSRTTAAPATTAGDSDWSSF</sequence>
<comment type="similarity">
    <text evidence="1">Belongs to the methyl-accepting chemotaxis (MCP) protein family.</text>
</comment>
<feature type="transmembrane region" description="Helical" evidence="4">
    <location>
        <begin position="169"/>
        <end position="188"/>
    </location>
</feature>
<dbReference type="InterPro" id="IPR035965">
    <property type="entry name" value="PAS-like_dom_sf"/>
</dbReference>
<gene>
    <name evidence="8" type="ORF">GCM10009107_17950</name>
</gene>
<dbReference type="Pfam" id="PF00015">
    <property type="entry name" value="MCPsignal"/>
    <property type="match status" value="1"/>
</dbReference>
<dbReference type="Proteomes" id="UP001500279">
    <property type="component" value="Unassembled WGS sequence"/>
</dbReference>
<keyword evidence="4" id="KW-0472">Membrane</keyword>
<dbReference type="InterPro" id="IPR051310">
    <property type="entry name" value="MCP_chemotaxis"/>
</dbReference>
<dbReference type="SMART" id="SM00283">
    <property type="entry name" value="MA"/>
    <property type="match status" value="1"/>
</dbReference>
<evidence type="ECO:0000259" key="6">
    <source>
        <dbReference type="PROSITE" id="PS50112"/>
    </source>
</evidence>
<evidence type="ECO:0000256" key="1">
    <source>
        <dbReference type="ARBA" id="ARBA00029447"/>
    </source>
</evidence>
<keyword evidence="9" id="KW-1185">Reference proteome</keyword>
<feature type="region of interest" description="Disordered" evidence="3">
    <location>
        <begin position="552"/>
        <end position="580"/>
    </location>
</feature>
<evidence type="ECO:0000259" key="5">
    <source>
        <dbReference type="PROSITE" id="PS50111"/>
    </source>
</evidence>
<dbReference type="EMBL" id="BAAAEW010000008">
    <property type="protein sequence ID" value="GAA0748445.1"/>
    <property type="molecule type" value="Genomic_DNA"/>
</dbReference>
<dbReference type="NCBIfam" id="TIGR00229">
    <property type="entry name" value="sensory_box"/>
    <property type="match status" value="1"/>
</dbReference>
<dbReference type="SUPFAM" id="SSF55785">
    <property type="entry name" value="PYP-like sensor domain (PAS domain)"/>
    <property type="match status" value="1"/>
</dbReference>
<dbReference type="PROSITE" id="PS50885">
    <property type="entry name" value="HAMP"/>
    <property type="match status" value="1"/>
</dbReference>